<sequence length="121" mass="13488">MYRGKIFMSKRSSHRPRELKDFNILVDITYSLLRLFFVLASRTARIQLQASSKFRGGYLLSSSFATSGVDASYIYSMSMKYFNPLNSNLIGEGIAGITIASRLAENCNLTVVIIEAGGLFK</sequence>
<organism evidence="1 2">
    <name type="scientific">Hymenoscyphus fraxineus</name>
    <dbReference type="NCBI Taxonomy" id="746836"/>
    <lineage>
        <taxon>Eukaryota</taxon>
        <taxon>Fungi</taxon>
        <taxon>Dikarya</taxon>
        <taxon>Ascomycota</taxon>
        <taxon>Pezizomycotina</taxon>
        <taxon>Leotiomycetes</taxon>
        <taxon>Helotiales</taxon>
        <taxon>Helotiaceae</taxon>
        <taxon>Hymenoscyphus</taxon>
    </lineage>
</organism>
<dbReference type="AlphaFoldDB" id="A0A9N9LB63"/>
<name>A0A9N9LB63_9HELO</name>
<dbReference type="EMBL" id="CAJVRL010000107">
    <property type="protein sequence ID" value="CAG8961368.1"/>
    <property type="molecule type" value="Genomic_DNA"/>
</dbReference>
<dbReference type="OrthoDB" id="3564369at2759"/>
<keyword evidence="2" id="KW-1185">Reference proteome</keyword>
<comment type="caution">
    <text evidence="1">The sequence shown here is derived from an EMBL/GenBank/DDBJ whole genome shotgun (WGS) entry which is preliminary data.</text>
</comment>
<protein>
    <submittedName>
        <fullName evidence="1">Uncharacterized protein</fullName>
    </submittedName>
</protein>
<dbReference type="InterPro" id="IPR036188">
    <property type="entry name" value="FAD/NAD-bd_sf"/>
</dbReference>
<evidence type="ECO:0000313" key="2">
    <source>
        <dbReference type="Proteomes" id="UP000696280"/>
    </source>
</evidence>
<gene>
    <name evidence="1" type="ORF">HYFRA_00013829</name>
</gene>
<evidence type="ECO:0000313" key="1">
    <source>
        <dbReference type="EMBL" id="CAG8961368.1"/>
    </source>
</evidence>
<dbReference type="Gene3D" id="3.50.50.60">
    <property type="entry name" value="FAD/NAD(P)-binding domain"/>
    <property type="match status" value="1"/>
</dbReference>
<reference evidence="1" key="1">
    <citation type="submission" date="2021-07" db="EMBL/GenBank/DDBJ databases">
        <authorList>
            <person name="Durling M."/>
        </authorList>
    </citation>
    <scope>NUCLEOTIDE SEQUENCE</scope>
</reference>
<dbReference type="Proteomes" id="UP000696280">
    <property type="component" value="Unassembled WGS sequence"/>
</dbReference>
<accession>A0A9N9LB63</accession>
<proteinExistence type="predicted"/>